<dbReference type="Proteomes" id="UP000472320">
    <property type="component" value="Unassembled WGS sequence"/>
</dbReference>
<evidence type="ECO:0000259" key="12">
    <source>
        <dbReference type="Pfam" id="PF12019"/>
    </source>
</evidence>
<evidence type="ECO:0000256" key="6">
    <source>
        <dbReference type="ARBA" id="ARBA00022692"/>
    </source>
</evidence>
<evidence type="ECO:0000313" key="13">
    <source>
        <dbReference type="EMBL" id="MTW12820.1"/>
    </source>
</evidence>
<keyword evidence="14" id="KW-1185">Reference proteome</keyword>
<keyword evidence="3" id="KW-1003">Cell membrane</keyword>
<dbReference type="AlphaFoldDB" id="A0A6L6QL14"/>
<comment type="similarity">
    <text evidence="9">Belongs to the GSP H family.</text>
</comment>
<dbReference type="InterPro" id="IPR045584">
    <property type="entry name" value="Pilin-like"/>
</dbReference>
<feature type="transmembrane region" description="Helical" evidence="11">
    <location>
        <begin position="12"/>
        <end position="32"/>
    </location>
</feature>
<keyword evidence="7 11" id="KW-1133">Transmembrane helix</keyword>
<evidence type="ECO:0000256" key="10">
    <source>
        <dbReference type="ARBA" id="ARBA00030775"/>
    </source>
</evidence>
<dbReference type="SUPFAM" id="SSF54523">
    <property type="entry name" value="Pili subunits"/>
    <property type="match status" value="1"/>
</dbReference>
<evidence type="ECO:0000256" key="1">
    <source>
        <dbReference type="ARBA" id="ARBA00004377"/>
    </source>
</evidence>
<evidence type="ECO:0000256" key="9">
    <source>
        <dbReference type="ARBA" id="ARBA00025772"/>
    </source>
</evidence>
<evidence type="ECO:0000256" key="8">
    <source>
        <dbReference type="ARBA" id="ARBA00023136"/>
    </source>
</evidence>
<evidence type="ECO:0000256" key="4">
    <source>
        <dbReference type="ARBA" id="ARBA00022481"/>
    </source>
</evidence>
<dbReference type="PROSITE" id="PS00409">
    <property type="entry name" value="PROKAR_NTER_METHYL"/>
    <property type="match status" value="1"/>
</dbReference>
<keyword evidence="8 11" id="KW-0472">Membrane</keyword>
<reference evidence="13 14" key="1">
    <citation type="submission" date="2019-11" db="EMBL/GenBank/DDBJ databases">
        <title>Type strains purchased from KCTC, JCM and DSMZ.</title>
        <authorList>
            <person name="Lu H."/>
        </authorList>
    </citation>
    <scope>NUCLEOTIDE SEQUENCE [LARGE SCALE GENOMIC DNA]</scope>
    <source>
        <strain evidence="13 14">JCM 31587</strain>
    </source>
</reference>
<keyword evidence="5" id="KW-0997">Cell inner membrane</keyword>
<evidence type="ECO:0000256" key="5">
    <source>
        <dbReference type="ARBA" id="ARBA00022519"/>
    </source>
</evidence>
<accession>A0A6L6QL14</accession>
<evidence type="ECO:0000256" key="11">
    <source>
        <dbReference type="SAM" id="Phobius"/>
    </source>
</evidence>
<dbReference type="EMBL" id="WNKX01000016">
    <property type="protein sequence ID" value="MTW12820.1"/>
    <property type="molecule type" value="Genomic_DNA"/>
</dbReference>
<evidence type="ECO:0000313" key="14">
    <source>
        <dbReference type="Proteomes" id="UP000472320"/>
    </source>
</evidence>
<dbReference type="InterPro" id="IPR022346">
    <property type="entry name" value="T2SS_GspH"/>
</dbReference>
<protein>
    <recommendedName>
        <fullName evidence="2">Type II secretion system protein H</fullName>
    </recommendedName>
    <alternativeName>
        <fullName evidence="10">General secretion pathway protein H</fullName>
    </alternativeName>
</protein>
<dbReference type="Pfam" id="PF07963">
    <property type="entry name" value="N_methyl"/>
    <property type="match status" value="1"/>
</dbReference>
<keyword evidence="4" id="KW-0488">Methylation</keyword>
<keyword evidence="6 11" id="KW-0812">Transmembrane</keyword>
<name>A0A6L6QL14_9BURK</name>
<dbReference type="GO" id="GO:0005886">
    <property type="term" value="C:plasma membrane"/>
    <property type="evidence" value="ECO:0007669"/>
    <property type="project" value="UniProtKB-SubCell"/>
</dbReference>
<dbReference type="GO" id="GO:0015628">
    <property type="term" value="P:protein secretion by the type II secretion system"/>
    <property type="evidence" value="ECO:0007669"/>
    <property type="project" value="InterPro"/>
</dbReference>
<dbReference type="OrthoDB" id="5956286at2"/>
<gene>
    <name evidence="13" type="ORF">GM658_19620</name>
</gene>
<evidence type="ECO:0000256" key="7">
    <source>
        <dbReference type="ARBA" id="ARBA00022989"/>
    </source>
</evidence>
<dbReference type="InterPro" id="IPR012902">
    <property type="entry name" value="N_methyl_site"/>
</dbReference>
<sequence>MLSRRQGGVTLLELMLGIVLMALLLAMGVPSFSSWIRDTHNRTAAESVLNGLQLARNEAVRRNTVVRFSLTDQGGTVAWNVGCVAATTTCPATIQSRPAAEGSDQARIGVSTTAIPTPIPSGQFDTALTAGSGLLSGVSFDGLGRVTTPVAGTNFTRADIVHATNSNARRYVVVVGTGGQVRMCDPKLPFATNPQGCS</sequence>
<dbReference type="RefSeq" id="WP_155455782.1">
    <property type="nucleotide sequence ID" value="NZ_WNKX01000016.1"/>
</dbReference>
<comment type="subcellular location">
    <subcellularLocation>
        <location evidence="1">Cell inner membrane</location>
        <topology evidence="1">Single-pass membrane protein</topology>
    </subcellularLocation>
</comment>
<dbReference type="Gene3D" id="3.55.40.10">
    <property type="entry name" value="minor pseudopilin epsh domain"/>
    <property type="match status" value="1"/>
</dbReference>
<proteinExistence type="inferred from homology"/>
<organism evidence="13 14">
    <name type="scientific">Massilia eburnea</name>
    <dbReference type="NCBI Taxonomy" id="1776165"/>
    <lineage>
        <taxon>Bacteria</taxon>
        <taxon>Pseudomonadati</taxon>
        <taxon>Pseudomonadota</taxon>
        <taxon>Betaproteobacteria</taxon>
        <taxon>Burkholderiales</taxon>
        <taxon>Oxalobacteraceae</taxon>
        <taxon>Telluria group</taxon>
        <taxon>Massilia</taxon>
    </lineage>
</organism>
<evidence type="ECO:0000256" key="2">
    <source>
        <dbReference type="ARBA" id="ARBA00021549"/>
    </source>
</evidence>
<feature type="domain" description="General secretion pathway GspH" evidence="12">
    <location>
        <begin position="44"/>
        <end position="179"/>
    </location>
</feature>
<dbReference type="Pfam" id="PF12019">
    <property type="entry name" value="GspH"/>
    <property type="match status" value="1"/>
</dbReference>
<comment type="caution">
    <text evidence="13">The sequence shown here is derived from an EMBL/GenBank/DDBJ whole genome shotgun (WGS) entry which is preliminary data.</text>
</comment>
<dbReference type="GO" id="GO:0015627">
    <property type="term" value="C:type II protein secretion system complex"/>
    <property type="evidence" value="ECO:0007669"/>
    <property type="project" value="InterPro"/>
</dbReference>
<evidence type="ECO:0000256" key="3">
    <source>
        <dbReference type="ARBA" id="ARBA00022475"/>
    </source>
</evidence>